<feature type="domain" description="AB hydrolase-1" evidence="1">
    <location>
        <begin position="8"/>
        <end position="198"/>
    </location>
</feature>
<sequence>MTQSGISLVFAHGWAFGPEIWTPIQRELRDRTCINLDFGYFSEKRHVELPDRPFIAIGHSLGALWLLEQAPEQCRGMVLFNGFARFAAAADFPEGVAPRILTRMMRALKSTPHATVEDFRRRAGTDLPLPGTPRPERLAAGLQQLQELDARQVICPARFALCCLAGTHDPIAPPALIRGSLARGASIDWVEGGHLLPLTHVPACLHTIDRMMKRTLP</sequence>
<dbReference type="SUPFAM" id="SSF53474">
    <property type="entry name" value="alpha/beta-Hydrolases"/>
    <property type="match status" value="1"/>
</dbReference>
<proteinExistence type="predicted"/>
<evidence type="ECO:0000313" key="3">
    <source>
        <dbReference type="Proteomes" id="UP000247609"/>
    </source>
</evidence>
<dbReference type="Gene3D" id="3.40.50.1820">
    <property type="entry name" value="alpha/beta hydrolase"/>
    <property type="match status" value="1"/>
</dbReference>
<accession>A0A318QB35</accession>
<dbReference type="Pfam" id="PF12697">
    <property type="entry name" value="Abhydrolase_6"/>
    <property type="match status" value="1"/>
</dbReference>
<name>A0A318QB35_9PROT</name>
<dbReference type="InterPro" id="IPR029058">
    <property type="entry name" value="AB_hydrolase_fold"/>
</dbReference>
<evidence type="ECO:0000313" key="2">
    <source>
        <dbReference type="EMBL" id="PYD75810.1"/>
    </source>
</evidence>
<dbReference type="EMBL" id="NOXG01000005">
    <property type="protein sequence ID" value="PYD75810.1"/>
    <property type="molecule type" value="Genomic_DNA"/>
</dbReference>
<dbReference type="RefSeq" id="WP_110529210.1">
    <property type="nucleotide sequence ID" value="NZ_NOXG01000005.1"/>
</dbReference>
<organism evidence="2 3">
    <name type="scientific">Novacetimonas pomaceti</name>
    <dbReference type="NCBI Taxonomy" id="2021998"/>
    <lineage>
        <taxon>Bacteria</taxon>
        <taxon>Pseudomonadati</taxon>
        <taxon>Pseudomonadota</taxon>
        <taxon>Alphaproteobacteria</taxon>
        <taxon>Acetobacterales</taxon>
        <taxon>Acetobacteraceae</taxon>
        <taxon>Novacetimonas</taxon>
    </lineage>
</organism>
<dbReference type="Proteomes" id="UP000247609">
    <property type="component" value="Unassembled WGS sequence"/>
</dbReference>
<comment type="caution">
    <text evidence="2">The sequence shown here is derived from an EMBL/GenBank/DDBJ whole genome shotgun (WGS) entry which is preliminary data.</text>
</comment>
<evidence type="ECO:0000259" key="1">
    <source>
        <dbReference type="Pfam" id="PF12697"/>
    </source>
</evidence>
<protein>
    <recommendedName>
        <fullName evidence="1">AB hydrolase-1 domain-containing protein</fullName>
    </recommendedName>
</protein>
<dbReference type="InterPro" id="IPR000073">
    <property type="entry name" value="AB_hydrolase_1"/>
</dbReference>
<dbReference type="AlphaFoldDB" id="A0A318QB35"/>
<gene>
    <name evidence="2" type="ORF">CFR71_07005</name>
</gene>
<reference evidence="2 3" key="1">
    <citation type="submission" date="2017-07" db="EMBL/GenBank/DDBJ databases">
        <title>A draft genome sequence of Komagataeibacter sp. T5K1.</title>
        <authorList>
            <person name="Skraban J."/>
            <person name="Cleenwerck I."/>
            <person name="Vandamme P."/>
            <person name="Trcek J."/>
        </authorList>
    </citation>
    <scope>NUCLEOTIDE SEQUENCE [LARGE SCALE GENOMIC DNA]</scope>
    <source>
        <strain evidence="2 3">T5K1</strain>
    </source>
</reference>